<organism evidence="11 12">
    <name type="scientific">Desulfatibacillum aliphaticivorans</name>
    <dbReference type="NCBI Taxonomy" id="218208"/>
    <lineage>
        <taxon>Bacteria</taxon>
        <taxon>Pseudomonadati</taxon>
        <taxon>Thermodesulfobacteriota</taxon>
        <taxon>Desulfobacteria</taxon>
        <taxon>Desulfobacterales</taxon>
        <taxon>Desulfatibacillaceae</taxon>
        <taxon>Desulfatibacillum</taxon>
    </lineage>
</organism>
<dbReference type="InterPro" id="IPR006091">
    <property type="entry name" value="Acyl-CoA_Oxase/DH_mid-dom"/>
</dbReference>
<evidence type="ECO:0000256" key="2">
    <source>
        <dbReference type="ARBA" id="ARBA00009347"/>
    </source>
</evidence>
<evidence type="ECO:0000259" key="8">
    <source>
        <dbReference type="Pfam" id="PF00441"/>
    </source>
</evidence>
<reference evidence="11 12" key="1">
    <citation type="journal article" date="2012" name="Environ. Microbiol.">
        <title>The genome sequence of Desulfatibacillum alkenivorans AK-01: a blueprint for anaerobic alkane oxidation.</title>
        <authorList>
            <person name="Callaghan A.V."/>
            <person name="Morris B.E."/>
            <person name="Pereira I.A."/>
            <person name="McInerney M.J."/>
            <person name="Austin R.N."/>
            <person name="Groves J.T."/>
            <person name="Kukor J.J."/>
            <person name="Suflita J.M."/>
            <person name="Young L.Y."/>
            <person name="Zylstra G.J."/>
            <person name="Wawrik B."/>
        </authorList>
    </citation>
    <scope>NUCLEOTIDE SEQUENCE [LARGE SCALE GENOMIC DNA]</scope>
    <source>
        <strain evidence="11 12">AK-01</strain>
    </source>
</reference>
<name>B8F9B9_DESAL</name>
<evidence type="ECO:0000256" key="6">
    <source>
        <dbReference type="ARBA" id="ARBA00023002"/>
    </source>
</evidence>
<evidence type="ECO:0000259" key="10">
    <source>
        <dbReference type="Pfam" id="PF02771"/>
    </source>
</evidence>
<dbReference type="GO" id="GO:0003995">
    <property type="term" value="F:acyl-CoA dehydrogenase activity"/>
    <property type="evidence" value="ECO:0007669"/>
    <property type="project" value="InterPro"/>
</dbReference>
<dbReference type="KEGG" id="dal:Dalk_1162"/>
<dbReference type="PANTHER" id="PTHR43884:SF12">
    <property type="entry name" value="ISOVALERYL-COA DEHYDROGENASE, MITOCHONDRIAL-RELATED"/>
    <property type="match status" value="1"/>
</dbReference>
<evidence type="ECO:0000256" key="1">
    <source>
        <dbReference type="ARBA" id="ARBA00001974"/>
    </source>
</evidence>
<accession>B8F9B9</accession>
<evidence type="ECO:0000259" key="9">
    <source>
        <dbReference type="Pfam" id="PF02770"/>
    </source>
</evidence>
<evidence type="ECO:0000313" key="11">
    <source>
        <dbReference type="EMBL" id="ACL02865.1"/>
    </source>
</evidence>
<dbReference type="AlphaFoldDB" id="B8F9B9"/>
<dbReference type="GO" id="GO:0050660">
    <property type="term" value="F:flavin adenine dinucleotide binding"/>
    <property type="evidence" value="ECO:0007669"/>
    <property type="project" value="InterPro"/>
</dbReference>
<dbReference type="InterPro" id="IPR013786">
    <property type="entry name" value="AcylCoA_DH/ox_N"/>
</dbReference>
<dbReference type="PROSITE" id="PS00072">
    <property type="entry name" value="ACYL_COA_DH_1"/>
    <property type="match status" value="1"/>
</dbReference>
<dbReference type="InterPro" id="IPR009075">
    <property type="entry name" value="AcylCo_DH/oxidase_C"/>
</dbReference>
<dbReference type="Pfam" id="PF02770">
    <property type="entry name" value="Acyl-CoA_dh_M"/>
    <property type="match status" value="1"/>
</dbReference>
<keyword evidence="6 7" id="KW-0560">Oxidoreductase</keyword>
<dbReference type="Pfam" id="PF00441">
    <property type="entry name" value="Acyl-CoA_dh_1"/>
    <property type="match status" value="1"/>
</dbReference>
<evidence type="ECO:0000256" key="5">
    <source>
        <dbReference type="ARBA" id="ARBA00022827"/>
    </source>
</evidence>
<keyword evidence="4 7" id="KW-0285">Flavoprotein</keyword>
<dbReference type="EMBL" id="CP001322">
    <property type="protein sequence ID" value="ACL02865.1"/>
    <property type="molecule type" value="Genomic_DNA"/>
</dbReference>
<keyword evidence="5 7" id="KW-0274">FAD</keyword>
<dbReference type="SUPFAM" id="SSF47203">
    <property type="entry name" value="Acyl-CoA dehydrogenase C-terminal domain-like"/>
    <property type="match status" value="1"/>
</dbReference>
<sequence length="381" mass="41263">MDFDFSKEQKMFEKSVEEFAAKEIAPGVDEREYELGFSRDVWNKMSQVDLTGLCLPEQYGGAGADALTTVIAAIAFARGSFDGSMCTVWGSHLFLAAMSICDLGSEEQKERYLPGMATGERIGALALTEPEAGTDATSLATTAVRDGDYYILNGSKTFISNAPIADVFVTYATMDISKRAGGITGFIVERDTPGLTCGPPMRKHFGKSTPTGEMFFNDAKIPAENLLGKEGEGFTAMIASLGWERLAFAPIVGLMEAELDLCIDYAKTRKQFGKPVGKFQLVQAMLAEMKMDLEASRYLALSLAWKKDQGIYNPIDAAIAKTFITEAAERNSRKAVQIHGGMGCMQECKAGRNFWSAKTAAIGGGTSQIQRVLIGRLLTGM</sequence>
<dbReference type="Proteomes" id="UP000000739">
    <property type="component" value="Chromosome"/>
</dbReference>
<evidence type="ECO:0000256" key="4">
    <source>
        <dbReference type="ARBA" id="ARBA00022630"/>
    </source>
</evidence>
<dbReference type="Gene3D" id="1.10.540.10">
    <property type="entry name" value="Acyl-CoA dehydrogenase/oxidase, N-terminal domain"/>
    <property type="match status" value="1"/>
</dbReference>
<comment type="cofactor">
    <cofactor evidence="1 7">
        <name>FAD</name>
        <dbReference type="ChEBI" id="CHEBI:57692"/>
    </cofactor>
</comment>
<dbReference type="InterPro" id="IPR006089">
    <property type="entry name" value="Acyl-CoA_DH_CS"/>
</dbReference>
<feature type="domain" description="Acyl-CoA dehydrogenase/oxidase C-terminal" evidence="8">
    <location>
        <begin position="231"/>
        <end position="376"/>
    </location>
</feature>
<dbReference type="Pfam" id="PF02771">
    <property type="entry name" value="Acyl-CoA_dh_N"/>
    <property type="match status" value="1"/>
</dbReference>
<evidence type="ECO:0000313" key="12">
    <source>
        <dbReference type="Proteomes" id="UP000000739"/>
    </source>
</evidence>
<dbReference type="Gene3D" id="2.40.110.10">
    <property type="entry name" value="Butyryl-CoA Dehydrogenase, subunit A, domain 2"/>
    <property type="match status" value="1"/>
</dbReference>
<keyword evidence="12" id="KW-1185">Reference proteome</keyword>
<feature type="domain" description="Acyl-CoA oxidase/dehydrogenase middle" evidence="9">
    <location>
        <begin position="124"/>
        <end position="218"/>
    </location>
</feature>
<feature type="domain" description="Acyl-CoA dehydrogenase/oxidase N-terminal" evidence="10">
    <location>
        <begin position="6"/>
        <end position="120"/>
    </location>
</feature>
<dbReference type="PANTHER" id="PTHR43884">
    <property type="entry name" value="ACYL-COA DEHYDROGENASE"/>
    <property type="match status" value="1"/>
</dbReference>
<comment type="similarity">
    <text evidence="2 7">Belongs to the acyl-CoA dehydrogenase family.</text>
</comment>
<dbReference type="FunFam" id="2.40.110.10:FF:000001">
    <property type="entry name" value="Acyl-CoA dehydrogenase, mitochondrial"/>
    <property type="match status" value="1"/>
</dbReference>
<dbReference type="InterPro" id="IPR036250">
    <property type="entry name" value="AcylCo_DH-like_C"/>
</dbReference>
<dbReference type="Gene3D" id="1.20.140.10">
    <property type="entry name" value="Butyryl-CoA Dehydrogenase, subunit A, domain 3"/>
    <property type="match status" value="1"/>
</dbReference>
<dbReference type="InterPro" id="IPR009100">
    <property type="entry name" value="AcylCoA_DH/oxidase_NM_dom_sf"/>
</dbReference>
<gene>
    <name evidence="11" type="ordered locus">Dalk_1162</name>
</gene>
<comment type="subunit">
    <text evidence="3">Homotetramer.</text>
</comment>
<protein>
    <submittedName>
        <fullName evidence="11">Acyl-CoA dehydrogenase domain protein</fullName>
    </submittedName>
</protein>
<dbReference type="RefSeq" id="WP_012610302.1">
    <property type="nucleotide sequence ID" value="NC_011768.1"/>
</dbReference>
<dbReference type="eggNOG" id="COG1960">
    <property type="taxonomic scope" value="Bacteria"/>
</dbReference>
<dbReference type="SUPFAM" id="SSF56645">
    <property type="entry name" value="Acyl-CoA dehydrogenase NM domain-like"/>
    <property type="match status" value="1"/>
</dbReference>
<dbReference type="InterPro" id="IPR037069">
    <property type="entry name" value="AcylCoA_DH/ox_N_sf"/>
</dbReference>
<dbReference type="HOGENOM" id="CLU_018204_0_2_7"/>
<proteinExistence type="inferred from homology"/>
<dbReference type="InterPro" id="IPR046373">
    <property type="entry name" value="Acyl-CoA_Oxase/DH_mid-dom_sf"/>
</dbReference>
<evidence type="ECO:0000256" key="3">
    <source>
        <dbReference type="ARBA" id="ARBA00011881"/>
    </source>
</evidence>
<evidence type="ECO:0000256" key="7">
    <source>
        <dbReference type="RuleBase" id="RU362125"/>
    </source>
</evidence>